<protein>
    <submittedName>
        <fullName evidence="1">Uncharacterized protein</fullName>
    </submittedName>
</protein>
<name>A0ACB0DX17_RANTA</name>
<accession>A0ACB0DX17</accession>
<evidence type="ECO:0000313" key="1">
    <source>
        <dbReference type="EMBL" id="CAI9692837.1"/>
    </source>
</evidence>
<proteinExistence type="predicted"/>
<organism evidence="1 2">
    <name type="scientific">Rangifer tarandus platyrhynchus</name>
    <name type="common">Svalbard reindeer</name>
    <dbReference type="NCBI Taxonomy" id="3082113"/>
    <lineage>
        <taxon>Eukaryota</taxon>
        <taxon>Metazoa</taxon>
        <taxon>Chordata</taxon>
        <taxon>Craniata</taxon>
        <taxon>Vertebrata</taxon>
        <taxon>Euteleostomi</taxon>
        <taxon>Mammalia</taxon>
        <taxon>Eutheria</taxon>
        <taxon>Laurasiatheria</taxon>
        <taxon>Artiodactyla</taxon>
        <taxon>Ruminantia</taxon>
        <taxon>Pecora</taxon>
        <taxon>Cervidae</taxon>
        <taxon>Odocoileinae</taxon>
        <taxon>Rangifer</taxon>
    </lineage>
</organism>
<reference evidence="1" key="1">
    <citation type="submission" date="2023-05" db="EMBL/GenBank/DDBJ databases">
        <authorList>
            <consortium name="ELIXIR-Norway"/>
        </authorList>
    </citation>
    <scope>NUCLEOTIDE SEQUENCE</scope>
</reference>
<dbReference type="Proteomes" id="UP001162501">
    <property type="component" value="Chromosome 11"/>
</dbReference>
<sequence>MANIKLRDVFTRMVEDVEHTSVGHPSCGPPAGGTQAGAARSDRERLGPQGGGVGGVVGFLEEVALRWGLAERTRQPDQLPPPLPGPGRAPALRIPSAHAQQDPPGPRGARPDLLRLADAQTLWAVGSLPSRLGLETPSTRNSPPTPPPRRHQGTARSPTCLLAFAMLA</sequence>
<evidence type="ECO:0000313" key="2">
    <source>
        <dbReference type="Proteomes" id="UP001162501"/>
    </source>
</evidence>
<dbReference type="EMBL" id="OX596095">
    <property type="protein sequence ID" value="CAI9692837.1"/>
    <property type="molecule type" value="Genomic_DNA"/>
</dbReference>
<gene>
    <name evidence="1" type="ORF">MRATA1EN3_LOCUS4050</name>
</gene>